<keyword evidence="1" id="KW-0653">Protein transport</keyword>
<feature type="compositionally biased region" description="Polar residues" evidence="2">
    <location>
        <begin position="1"/>
        <end position="19"/>
    </location>
</feature>
<comment type="caution">
    <text evidence="4">The sequence shown here is derived from an EMBL/GenBank/DDBJ whole genome shotgun (WGS) entry which is preliminary data.</text>
</comment>
<dbReference type="GO" id="GO:0015031">
    <property type="term" value="P:protein transport"/>
    <property type="evidence" value="ECO:0007669"/>
    <property type="project" value="UniProtKB-KW"/>
</dbReference>
<dbReference type="PROSITE" id="PS50969">
    <property type="entry name" value="FCP1"/>
    <property type="match status" value="1"/>
</dbReference>
<dbReference type="OrthoDB" id="287041at2759"/>
<comment type="similarity">
    <text evidence="1">Belongs to the TIM50 family.</text>
</comment>
<dbReference type="PANTHER" id="PTHR12210">
    <property type="entry name" value="DULLARD PROTEIN PHOSPHATASE"/>
    <property type="match status" value="1"/>
</dbReference>
<sequence>MSALVQSESRIFSSSTILNQPPPPPETSEPQLPESGAEKKSWSFLKYGLIAALAGGFAASASATYAYSLEEVDQKTKAFRASANYTVGDDASSLDFPERDFMFQEVPHMKLVLKKHARLRILILQRKQYFAKEVNAWNVVQQHIHVENEEGNEEGRDRGWRTFKRPGVDAFLEHLAQLYEIVVYSDLLNMYVDPVVDMLDPKHCIRYRLSRGATRYVDGKHYRMWLNTDQLIFELSLNDLKSIKSACKGRSSTVVSGNVKRCGISLWKL</sequence>
<dbReference type="GO" id="GO:0005744">
    <property type="term" value="C:TIM23 mitochondrial import inner membrane translocase complex"/>
    <property type="evidence" value="ECO:0007669"/>
    <property type="project" value="UniProtKB-UniRule"/>
</dbReference>
<comment type="function">
    <text evidence="1">Essential component of the TIM23 complex, a complex that mediates the translocation of transit peptide-containing proteins across the mitochondrial inner membrane.</text>
</comment>
<dbReference type="SUPFAM" id="SSF56784">
    <property type="entry name" value="HAD-like"/>
    <property type="match status" value="1"/>
</dbReference>
<keyword evidence="1" id="KW-0496">Mitochondrion</keyword>
<evidence type="ECO:0000256" key="2">
    <source>
        <dbReference type="SAM" id="MobiDB-lite"/>
    </source>
</evidence>
<name>A0A8S0RSR2_OLEEU</name>
<dbReference type="InterPro" id="IPR050365">
    <property type="entry name" value="TIM50"/>
</dbReference>
<evidence type="ECO:0000259" key="3">
    <source>
        <dbReference type="PROSITE" id="PS50969"/>
    </source>
</evidence>
<comment type="subcellular location">
    <subcellularLocation>
        <location evidence="1">Mitochondrion inner membrane</location>
        <topology evidence="1">Single-pass membrane protein</topology>
    </subcellularLocation>
</comment>
<dbReference type="InterPro" id="IPR023214">
    <property type="entry name" value="HAD_sf"/>
</dbReference>
<dbReference type="Pfam" id="PF03031">
    <property type="entry name" value="NIF"/>
    <property type="match status" value="1"/>
</dbReference>
<keyword evidence="5" id="KW-1185">Reference proteome</keyword>
<organism evidence="4 5">
    <name type="scientific">Olea europaea subsp. europaea</name>
    <dbReference type="NCBI Taxonomy" id="158383"/>
    <lineage>
        <taxon>Eukaryota</taxon>
        <taxon>Viridiplantae</taxon>
        <taxon>Streptophyta</taxon>
        <taxon>Embryophyta</taxon>
        <taxon>Tracheophyta</taxon>
        <taxon>Spermatophyta</taxon>
        <taxon>Magnoliopsida</taxon>
        <taxon>eudicotyledons</taxon>
        <taxon>Gunneridae</taxon>
        <taxon>Pentapetalae</taxon>
        <taxon>asterids</taxon>
        <taxon>lamiids</taxon>
        <taxon>Lamiales</taxon>
        <taxon>Oleaceae</taxon>
        <taxon>Oleeae</taxon>
        <taxon>Olea</taxon>
    </lineage>
</organism>
<keyword evidence="1" id="KW-0809">Transit peptide</keyword>
<dbReference type="InterPro" id="IPR036412">
    <property type="entry name" value="HAD-like_sf"/>
</dbReference>
<gene>
    <name evidence="4" type="ORF">OLEA9_A081361</name>
</gene>
<evidence type="ECO:0000313" key="4">
    <source>
        <dbReference type="EMBL" id="CAA2982320.1"/>
    </source>
</evidence>
<dbReference type="Proteomes" id="UP000594638">
    <property type="component" value="Unassembled WGS sequence"/>
</dbReference>
<dbReference type="CDD" id="cd07521">
    <property type="entry name" value="HAD_FCP1-like"/>
    <property type="match status" value="1"/>
</dbReference>
<dbReference type="Gramene" id="OE9A081361T4">
    <property type="protein sequence ID" value="OE9A081361C4"/>
    <property type="gene ID" value="OE9A081361"/>
</dbReference>
<dbReference type="AlphaFoldDB" id="A0A8S0RSR2"/>
<dbReference type="SMART" id="SM00577">
    <property type="entry name" value="CPDc"/>
    <property type="match status" value="1"/>
</dbReference>
<dbReference type="EMBL" id="CACTIH010003692">
    <property type="protein sequence ID" value="CAA2982320.1"/>
    <property type="molecule type" value="Genomic_DNA"/>
</dbReference>
<feature type="region of interest" description="Disordered" evidence="2">
    <location>
        <begin position="1"/>
        <end position="35"/>
    </location>
</feature>
<reference evidence="4 5" key="1">
    <citation type="submission" date="2019-12" db="EMBL/GenBank/DDBJ databases">
        <authorList>
            <person name="Alioto T."/>
            <person name="Alioto T."/>
            <person name="Gomez Garrido J."/>
        </authorList>
    </citation>
    <scope>NUCLEOTIDE SEQUENCE [LARGE SCALE GENOMIC DNA]</scope>
</reference>
<dbReference type="InterPro" id="IPR004274">
    <property type="entry name" value="FCP1_dom"/>
</dbReference>
<evidence type="ECO:0000313" key="5">
    <source>
        <dbReference type="Proteomes" id="UP000594638"/>
    </source>
</evidence>
<proteinExistence type="inferred from homology"/>
<dbReference type="Gene3D" id="3.40.50.1000">
    <property type="entry name" value="HAD superfamily/HAD-like"/>
    <property type="match status" value="1"/>
</dbReference>
<protein>
    <recommendedName>
        <fullName evidence="1">Mitochondrial import inner membrane translocase subunit TIM50</fullName>
    </recommendedName>
</protein>
<keyword evidence="1" id="KW-0813">Transport</keyword>
<comment type="subunit">
    <text evidence="1">Component of the TIM23 complex.</text>
</comment>
<feature type="domain" description="FCP1 homology" evidence="3">
    <location>
        <begin position="115"/>
        <end position="269"/>
    </location>
</feature>
<evidence type="ECO:0000256" key="1">
    <source>
        <dbReference type="RuleBase" id="RU365079"/>
    </source>
</evidence>
<keyword evidence="1" id="KW-0811">Translocation</keyword>
<accession>A0A8S0RSR2</accession>